<dbReference type="RefSeq" id="WP_106522431.1">
    <property type="nucleotide sequence ID" value="NZ_PYGD01000002.1"/>
</dbReference>
<keyword evidence="4" id="KW-1185">Reference proteome</keyword>
<dbReference type="Proteomes" id="UP000240572">
    <property type="component" value="Unassembled WGS sequence"/>
</dbReference>
<dbReference type="SUPFAM" id="SSF47090">
    <property type="entry name" value="PGBD-like"/>
    <property type="match status" value="1"/>
</dbReference>
<name>A0A2P8D8A7_9BACT</name>
<feature type="domain" description="N-acetylmuramidase" evidence="2">
    <location>
        <begin position="95"/>
        <end position="278"/>
    </location>
</feature>
<organism evidence="3 4">
    <name type="scientific">Taibaiella chishuiensis</name>
    <dbReference type="NCBI Taxonomy" id="1434707"/>
    <lineage>
        <taxon>Bacteria</taxon>
        <taxon>Pseudomonadati</taxon>
        <taxon>Bacteroidota</taxon>
        <taxon>Chitinophagia</taxon>
        <taxon>Chitinophagales</taxon>
        <taxon>Chitinophagaceae</taxon>
        <taxon>Taibaiella</taxon>
    </lineage>
</organism>
<proteinExistence type="predicted"/>
<dbReference type="Gene3D" id="1.10.101.10">
    <property type="entry name" value="PGBD-like superfamily/PGBD"/>
    <property type="match status" value="1"/>
</dbReference>
<dbReference type="Pfam" id="PF11860">
    <property type="entry name" value="Muramidase"/>
    <property type="match status" value="1"/>
</dbReference>
<evidence type="ECO:0000259" key="2">
    <source>
        <dbReference type="Pfam" id="PF11860"/>
    </source>
</evidence>
<evidence type="ECO:0000313" key="3">
    <source>
        <dbReference type="EMBL" id="PSK93427.1"/>
    </source>
</evidence>
<sequence length="279" mass="31693">MILLKLNAKGDAVTMLQELLNEFNYELVVNGIFNAATDKAVRDFQARNGLVSDGVVYTKTWTRLLNNAPADLAQMEARFLKEQDIIATAKRLDIEVAVVKAVNEVESRGRGFNVDGSVKILFEGHVFWDQLKKRNIDPNKYVKGNESVLYPKWTRKYYLGGKAEYNRLNQAINIFSNAPSAVAAAGVEAAYASASWGLFQIMGYHFKSLGYQDIVSFVSDMKESEGSQLDIFARYIEVNNLQKFLKNKQWASFALRYNGPGYKENKYDEKLAKAYEKYR</sequence>
<gene>
    <name evidence="3" type="ORF">B0I18_102397</name>
</gene>
<dbReference type="InterPro" id="IPR036366">
    <property type="entry name" value="PGBDSf"/>
</dbReference>
<protein>
    <submittedName>
        <fullName evidence="3">Putative peptidoglycan binding protein</fullName>
    </submittedName>
</protein>
<reference evidence="3 4" key="1">
    <citation type="submission" date="2018-03" db="EMBL/GenBank/DDBJ databases">
        <title>Genomic Encyclopedia of Type Strains, Phase III (KMG-III): the genomes of soil and plant-associated and newly described type strains.</title>
        <authorList>
            <person name="Whitman W."/>
        </authorList>
    </citation>
    <scope>NUCLEOTIDE SEQUENCE [LARGE SCALE GENOMIC DNA]</scope>
    <source>
        <strain evidence="3 4">CGMCC 1.12700</strain>
    </source>
</reference>
<accession>A0A2P8D8A7</accession>
<dbReference type="Pfam" id="PF01471">
    <property type="entry name" value="PG_binding_1"/>
    <property type="match status" value="1"/>
</dbReference>
<dbReference type="EMBL" id="PYGD01000002">
    <property type="protein sequence ID" value="PSK93427.1"/>
    <property type="molecule type" value="Genomic_DNA"/>
</dbReference>
<comment type="caution">
    <text evidence="3">The sequence shown here is derived from an EMBL/GenBank/DDBJ whole genome shotgun (WGS) entry which is preliminary data.</text>
</comment>
<feature type="domain" description="Peptidoglycan binding-like" evidence="1">
    <location>
        <begin position="10"/>
        <end position="64"/>
    </location>
</feature>
<dbReference type="OrthoDB" id="1523598at2"/>
<dbReference type="AlphaFoldDB" id="A0A2P8D8A7"/>
<evidence type="ECO:0000313" key="4">
    <source>
        <dbReference type="Proteomes" id="UP000240572"/>
    </source>
</evidence>
<dbReference type="InterPro" id="IPR036365">
    <property type="entry name" value="PGBD-like_sf"/>
</dbReference>
<dbReference type="InterPro" id="IPR024408">
    <property type="entry name" value="Muramidase"/>
</dbReference>
<dbReference type="InterPro" id="IPR002477">
    <property type="entry name" value="Peptidoglycan-bd-like"/>
</dbReference>
<evidence type="ECO:0000259" key="1">
    <source>
        <dbReference type="Pfam" id="PF01471"/>
    </source>
</evidence>